<evidence type="ECO:0000313" key="2">
    <source>
        <dbReference type="EMBL" id="NYE74519.1"/>
    </source>
</evidence>
<protein>
    <recommendedName>
        <fullName evidence="1">PPM-type phosphatase domain-containing protein</fullName>
    </recommendedName>
</protein>
<gene>
    <name evidence="2" type="ORF">BKA15_005848</name>
</gene>
<dbReference type="Pfam" id="PF13672">
    <property type="entry name" value="PP2C_2"/>
    <property type="match status" value="1"/>
</dbReference>
<evidence type="ECO:0000259" key="1">
    <source>
        <dbReference type="Pfam" id="PF13672"/>
    </source>
</evidence>
<proteinExistence type="predicted"/>
<dbReference type="RefSeq" id="WP_179756884.1">
    <property type="nucleotide sequence ID" value="NZ_JACCBU010000001.1"/>
</dbReference>
<comment type="caution">
    <text evidence="2">The sequence shown here is derived from an EMBL/GenBank/DDBJ whole genome shotgun (WGS) entry which is preliminary data.</text>
</comment>
<accession>A0A7Y9LC60</accession>
<dbReference type="InterPro" id="IPR001932">
    <property type="entry name" value="PPM-type_phosphatase-like_dom"/>
</dbReference>
<dbReference type="EMBL" id="JACCBU010000001">
    <property type="protein sequence ID" value="NYE74519.1"/>
    <property type="molecule type" value="Genomic_DNA"/>
</dbReference>
<feature type="domain" description="PPM-type phosphatase" evidence="1">
    <location>
        <begin position="30"/>
        <end position="221"/>
    </location>
</feature>
<evidence type="ECO:0000313" key="3">
    <source>
        <dbReference type="Proteomes" id="UP000569914"/>
    </source>
</evidence>
<dbReference type="Proteomes" id="UP000569914">
    <property type="component" value="Unassembled WGS sequence"/>
</dbReference>
<reference evidence="2 3" key="1">
    <citation type="submission" date="2020-07" db="EMBL/GenBank/DDBJ databases">
        <title>Sequencing the genomes of 1000 actinobacteria strains.</title>
        <authorList>
            <person name="Klenk H.-P."/>
        </authorList>
    </citation>
    <scope>NUCLEOTIDE SEQUENCE [LARGE SCALE GENOMIC DNA]</scope>
    <source>
        <strain evidence="2 3">DSM 22083</strain>
    </source>
</reference>
<organism evidence="2 3">
    <name type="scientific">Microlunatus parietis</name>
    <dbReference type="NCBI Taxonomy" id="682979"/>
    <lineage>
        <taxon>Bacteria</taxon>
        <taxon>Bacillati</taxon>
        <taxon>Actinomycetota</taxon>
        <taxon>Actinomycetes</taxon>
        <taxon>Propionibacteriales</taxon>
        <taxon>Propionibacteriaceae</taxon>
        <taxon>Microlunatus</taxon>
    </lineage>
</organism>
<dbReference type="AlphaFoldDB" id="A0A7Y9LC60"/>
<sequence length="263" mass="28244">MTAPPEVRIATLPAFPDRPNEDLVLARDGVIVLLDGAGNLKHLASGCSHGVHWYVNRLGPALLGHATDPATPLPEALRLAIMDVRPQHGGACDLDHPNSPSATVIVTRLTDRLESLVLADSTLIVTGPDEGPTVVTDDRLDRLVTRLRSEGHPTAPGWMTPYRNRPGGFWVAGTDPAAADQAMIRSWPREEVDVFALLSDGAARGVDLFHDQDWPTVFATLAADGPMAVLEQVRQLEAADADRAGWPRAKVNDDATIAYVELG</sequence>
<name>A0A7Y9LC60_9ACTN</name>
<keyword evidence="3" id="KW-1185">Reference proteome</keyword>